<accession>A0A3B0SK39</accession>
<dbReference type="AlphaFoldDB" id="A0A3B0SK39"/>
<dbReference type="EMBL" id="UOEH01000440">
    <property type="protein sequence ID" value="VAW04573.1"/>
    <property type="molecule type" value="Genomic_DNA"/>
</dbReference>
<evidence type="ECO:0000259" key="1">
    <source>
        <dbReference type="Pfam" id="PF04273"/>
    </source>
</evidence>
<dbReference type="GO" id="GO:0016787">
    <property type="term" value="F:hydrolase activity"/>
    <property type="evidence" value="ECO:0007669"/>
    <property type="project" value="InterPro"/>
</dbReference>
<dbReference type="Pfam" id="PF04273">
    <property type="entry name" value="BLH_phosphatase"/>
    <property type="match status" value="1"/>
</dbReference>
<proteinExistence type="predicted"/>
<dbReference type="NCBIfam" id="TIGR01244">
    <property type="entry name" value="TIGR01244 family sulfur transferase"/>
    <property type="match status" value="1"/>
</dbReference>
<gene>
    <name evidence="2" type="ORF">MNBD_ALPHA05-536</name>
</gene>
<name>A0A3B0SK39_9ZZZZ</name>
<sequence>MSDKFKKVSDEFWVSPQISVKDIDDAAAMGVKLIINNRPDGEALGQPKSAEIEAAAKAAGIAYVHIPVDRTGISPNHTTAFEQAMNDAEDGPVLAFCRSGTRSILVRSYAEARFGKPVDLIISEAADAGYDISGHEPALTLLHDASKTPRTEPPV</sequence>
<evidence type="ECO:0000313" key="2">
    <source>
        <dbReference type="EMBL" id="VAW04573.1"/>
    </source>
</evidence>
<organism evidence="2">
    <name type="scientific">hydrothermal vent metagenome</name>
    <dbReference type="NCBI Taxonomy" id="652676"/>
    <lineage>
        <taxon>unclassified sequences</taxon>
        <taxon>metagenomes</taxon>
        <taxon>ecological metagenomes</taxon>
    </lineage>
</organism>
<dbReference type="SUPFAM" id="SSF52799">
    <property type="entry name" value="(Phosphotyrosine protein) phosphatases II"/>
    <property type="match status" value="1"/>
</dbReference>
<reference evidence="2" key="1">
    <citation type="submission" date="2018-06" db="EMBL/GenBank/DDBJ databases">
        <authorList>
            <person name="Zhirakovskaya E."/>
        </authorList>
    </citation>
    <scope>NUCLEOTIDE SEQUENCE</scope>
</reference>
<dbReference type="InterPro" id="IPR029021">
    <property type="entry name" value="Prot-tyrosine_phosphatase-like"/>
</dbReference>
<dbReference type="Gene3D" id="3.90.190.10">
    <property type="entry name" value="Protein tyrosine phosphatase superfamily"/>
    <property type="match status" value="1"/>
</dbReference>
<protein>
    <submittedName>
        <fullName evidence="2">Protein tyrosine phosphatase</fullName>
    </submittedName>
</protein>
<feature type="domain" description="Beta-lactamase hydrolase-like protein phosphatase-like" evidence="1">
    <location>
        <begin position="5"/>
        <end position="112"/>
    </location>
</feature>
<dbReference type="InterPro" id="IPR005939">
    <property type="entry name" value="BLH_phosphatase-like"/>
</dbReference>